<keyword evidence="17" id="KW-0261">Viral envelope protein</keyword>
<keyword evidence="12" id="KW-1087">Inhibition of host complement factors by virus</keyword>
<dbReference type="Proteomes" id="UP000100257">
    <property type="component" value="Genome"/>
</dbReference>
<sequence length="658" mass="70858">MKRIQINLILTIACIQLSTESQPTPVSITELYTSAASRKPDPAVAPTSAASRKPDPAVAPTSAATRKPDPAVAPTSAATRKPDPAVAPTSAASRKPDPAVASTSAATRKPDPAVAPTSAATRKPDPAVAPTSAATRKPDPAVAPTSAAIRKPDPAVAPTSAASRKPDPAVAPTSAASRKPDPAVAPTSAASRKPDPAVAPTSAASRKPDPAVAPTSAASRKPDPAVAPTSAATRKPDPAANTQHSQPPFLYENIQCVHGGIQSIPYFHTFIMPCYMRLTTGQQAAFKQQQKTYEQYSLDPEGSNITRWKSLIRPDLHIEVWFTRHLIDPHRQLGNALIRMPDLPVMLYSNSADLNLINNPEIFTHAKENYVIPDVKTTSDFSVTILSMDATTEGTYIWRVVNTKTKNVISEHSITVTTYYRPNITVVGDPVLTGQTYAAYCNVSKYYPPHSVRVRWTSRFGNIGKNFITDAIQEYANGLFSYVSAVRIPQQKQMDYPPPAIQCNVLWIRDGVSNMKYSAVVTPDVYPFPNVSIGIIDGHIVCTAKCVPRGVVHFVWWVNDSPINHENSEITGVCDQNKRFVNMQSSCPTSELDGPITYSCHLDGYPKKFPPFSAVYTYDASTYATTFSVVAVIIGVISILGTLGLIAVIATLCIRCCS</sequence>
<evidence type="ECO:0000256" key="12">
    <source>
        <dbReference type="ARBA" id="ARBA00023252"/>
    </source>
</evidence>
<evidence type="ECO:0000256" key="8">
    <source>
        <dbReference type="ARBA" id="ARBA00023136"/>
    </source>
</evidence>
<evidence type="ECO:0000256" key="2">
    <source>
        <dbReference type="ARBA" id="ARBA00005284"/>
    </source>
</evidence>
<feature type="transmembrane region" description="Helical" evidence="16">
    <location>
        <begin position="627"/>
        <end position="654"/>
    </location>
</feature>
<proteinExistence type="inferred from homology"/>
<keyword evidence="3" id="KW-0945">Host-virus interaction</keyword>
<accession>Q0Q8T5</accession>
<dbReference type="InterPro" id="IPR013783">
    <property type="entry name" value="Ig-like_fold"/>
</dbReference>
<evidence type="ECO:0000313" key="17">
    <source>
        <dbReference type="EMBL" id="ABF22025.1"/>
    </source>
</evidence>
<dbReference type="InterPro" id="IPR001038">
    <property type="entry name" value="GA_GC"/>
</dbReference>
<evidence type="ECO:0000256" key="9">
    <source>
        <dbReference type="ARBA" id="ARBA00023157"/>
    </source>
</evidence>
<dbReference type="GO" id="GO:0098671">
    <property type="term" value="P:adhesion receptor-mediated virion attachment to host cell"/>
    <property type="evidence" value="ECO:0007669"/>
    <property type="project" value="UniProtKB-KW"/>
</dbReference>
<dbReference type="EMBL" id="DQ479960">
    <property type="protein sequence ID" value="ABF22025.1"/>
    <property type="molecule type" value="Genomic_DNA"/>
</dbReference>
<organismHost>
    <name type="scientific">Homo sapiens</name>
    <name type="common">Human</name>
    <dbReference type="NCBI Taxonomy" id="9606"/>
</organismHost>
<evidence type="ECO:0000256" key="16">
    <source>
        <dbReference type="SAM" id="Phobius"/>
    </source>
</evidence>
<gene>
    <name evidence="17" type="ORF">HHV3gp16</name>
</gene>
<comment type="subcellular location">
    <subcellularLocation>
        <location evidence="1">Virion membrane</location>
        <topology evidence="1">Single-pass membrane protein</topology>
    </subcellularLocation>
</comment>
<keyword evidence="14" id="KW-1160">Virus entry into host cell</keyword>
<feature type="region of interest" description="Disordered" evidence="15">
    <location>
        <begin position="35"/>
        <end position="246"/>
    </location>
</feature>
<dbReference type="Gene3D" id="2.60.40.10">
    <property type="entry name" value="Immunoglobulins"/>
    <property type="match status" value="1"/>
</dbReference>
<organism evidence="17 18">
    <name type="scientific">Human herpesvirus 3</name>
    <name type="common">HHV-3</name>
    <name type="synonym">Varicella-zoster virus</name>
    <dbReference type="NCBI Taxonomy" id="10335"/>
    <lineage>
        <taxon>Viruses</taxon>
        <taxon>Duplodnaviria</taxon>
        <taxon>Heunggongvirae</taxon>
        <taxon>Peploviricota</taxon>
        <taxon>Herviviricetes</taxon>
        <taxon>Herpesvirales</taxon>
        <taxon>Orthoherpesviridae</taxon>
        <taxon>Alphaherpesvirinae</taxon>
        <taxon>Varicellovirus</taxon>
        <taxon>Varicellovirus humanalpha3</taxon>
    </lineage>
</organism>
<evidence type="ECO:0000256" key="6">
    <source>
        <dbReference type="ARBA" id="ARBA00022844"/>
    </source>
</evidence>
<dbReference type="PRINTS" id="PR00668">
    <property type="entry name" value="GLYCPROTEINC"/>
</dbReference>
<evidence type="ECO:0000256" key="3">
    <source>
        <dbReference type="ARBA" id="ARBA00022581"/>
    </source>
</evidence>
<evidence type="ECO:0000256" key="7">
    <source>
        <dbReference type="ARBA" id="ARBA00022989"/>
    </source>
</evidence>
<keyword evidence="4 16" id="KW-0812">Transmembrane</keyword>
<evidence type="ECO:0000256" key="15">
    <source>
        <dbReference type="SAM" id="MobiDB-lite"/>
    </source>
</evidence>
<dbReference type="GO" id="GO:0046718">
    <property type="term" value="P:symbiont entry into host cell"/>
    <property type="evidence" value="ECO:0007669"/>
    <property type="project" value="UniProtKB-KW"/>
</dbReference>
<dbReference type="GO" id="GO:0042784">
    <property type="term" value="P:symbiont-mediated suppression of host complement activation"/>
    <property type="evidence" value="ECO:0007669"/>
    <property type="project" value="UniProtKB-KW"/>
</dbReference>
<dbReference type="SUPFAM" id="SSF48726">
    <property type="entry name" value="Immunoglobulin"/>
    <property type="match status" value="1"/>
</dbReference>
<evidence type="ECO:0000256" key="10">
    <source>
        <dbReference type="ARBA" id="ARBA00023165"/>
    </source>
</evidence>
<keyword evidence="6" id="KW-0946">Virion</keyword>
<dbReference type="InterPro" id="IPR036179">
    <property type="entry name" value="Ig-like_dom_sf"/>
</dbReference>
<evidence type="ECO:0000256" key="13">
    <source>
        <dbReference type="ARBA" id="ARBA00023280"/>
    </source>
</evidence>
<dbReference type="GO" id="GO:0055036">
    <property type="term" value="C:virion membrane"/>
    <property type="evidence" value="ECO:0007669"/>
    <property type="project" value="UniProtKB-SubCell"/>
</dbReference>
<keyword evidence="11" id="KW-0325">Glycoprotein</keyword>
<keyword evidence="9" id="KW-1015">Disulfide bond</keyword>
<evidence type="ECO:0000256" key="11">
    <source>
        <dbReference type="ARBA" id="ARBA00023180"/>
    </source>
</evidence>
<comment type="similarity">
    <text evidence="2">Belongs to the herpesviridae glycoprotein C family.</text>
</comment>
<protein>
    <submittedName>
        <fullName evidence="17">Envelope glycoprotein gC</fullName>
    </submittedName>
</protein>
<keyword evidence="8 16" id="KW-0472">Membrane</keyword>
<keyword evidence="13" id="KW-0899">Viral immunoevasion</keyword>
<evidence type="ECO:0000256" key="14">
    <source>
        <dbReference type="ARBA" id="ARBA00023296"/>
    </source>
</evidence>
<name>Q0Q8T5_HHV3</name>
<reference evidence="17 18" key="1">
    <citation type="journal article" date="2006" name="J. Virol.">
        <title>A full-genome phylogenetic analysis of varicella-zoster virus reveals a novel origin of replication-based genotyping scheme and evidence of recombination between major circulating clades.</title>
        <authorList>
            <person name="Peters G.A."/>
            <person name="Tyler S.D."/>
            <person name="Grose C."/>
            <person name="Severini A."/>
            <person name="Gray M.J."/>
            <person name="Upton C."/>
            <person name="Tipples G.A."/>
        </authorList>
    </citation>
    <scope>NUCLEOTIDE SEQUENCE [LARGE SCALE GENOMIC DNA]</scope>
    <source>
        <strain evidence="17">8</strain>
    </source>
</reference>
<evidence type="ECO:0000256" key="5">
    <source>
        <dbReference type="ARBA" id="ARBA00022804"/>
    </source>
</evidence>
<evidence type="ECO:0000313" key="18">
    <source>
        <dbReference type="Proteomes" id="UP000100257"/>
    </source>
</evidence>
<dbReference type="Pfam" id="PF02124">
    <property type="entry name" value="Marek_A"/>
    <property type="match status" value="1"/>
</dbReference>
<keyword evidence="10" id="KW-1233">Viral attachment to host adhesion receptor</keyword>
<keyword evidence="5" id="KW-1161">Viral attachment to host cell</keyword>
<keyword evidence="7 16" id="KW-1133">Transmembrane helix</keyword>
<evidence type="ECO:0000256" key="4">
    <source>
        <dbReference type="ARBA" id="ARBA00022692"/>
    </source>
</evidence>
<dbReference type="GO" id="GO:0019031">
    <property type="term" value="C:viral envelope"/>
    <property type="evidence" value="ECO:0007669"/>
    <property type="project" value="UniProtKB-KW"/>
</dbReference>
<evidence type="ECO:0000256" key="1">
    <source>
        <dbReference type="ARBA" id="ARBA00004381"/>
    </source>
</evidence>